<evidence type="ECO:0000259" key="6">
    <source>
        <dbReference type="Pfam" id="PF00155"/>
    </source>
</evidence>
<dbReference type="InterPro" id="IPR015422">
    <property type="entry name" value="PyrdxlP-dep_Trfase_small"/>
</dbReference>
<evidence type="ECO:0000313" key="8">
    <source>
        <dbReference type="Proteomes" id="UP000317863"/>
    </source>
</evidence>
<reference evidence="7 8" key="1">
    <citation type="submission" date="2019-02" db="EMBL/GenBank/DDBJ databases">
        <title>Peptostreptococcaceae bacterium ZHW00191 nov., a new bacterium isolated from the human gut.</title>
        <authorList>
            <person name="Zhou H.-W."/>
            <person name="Chen X.-J."/>
        </authorList>
    </citation>
    <scope>NUCLEOTIDE SEQUENCE [LARGE SCALE GENOMIC DNA]</scope>
    <source>
        <strain evidence="7 8">ZHW00191</strain>
    </source>
</reference>
<evidence type="ECO:0000256" key="5">
    <source>
        <dbReference type="ARBA" id="ARBA00037974"/>
    </source>
</evidence>
<dbReference type="EC" id="4.4.1.13" evidence="2"/>
<feature type="domain" description="Aminotransferase class I/classII large" evidence="6">
    <location>
        <begin position="30"/>
        <end position="381"/>
    </location>
</feature>
<dbReference type="GO" id="GO:0047804">
    <property type="term" value="F:cysteine-S-conjugate beta-lyase activity"/>
    <property type="evidence" value="ECO:0007669"/>
    <property type="project" value="UniProtKB-EC"/>
</dbReference>
<dbReference type="CDD" id="cd00609">
    <property type="entry name" value="AAT_like"/>
    <property type="match status" value="1"/>
</dbReference>
<gene>
    <name evidence="7" type="ORF">EXD82_00180</name>
</gene>
<dbReference type="Proteomes" id="UP000317863">
    <property type="component" value="Unassembled WGS sequence"/>
</dbReference>
<dbReference type="InterPro" id="IPR051798">
    <property type="entry name" value="Class-II_PLP-Dep_Aminotrans"/>
</dbReference>
<name>A0A544QY67_9FIRM</name>
<dbReference type="EMBL" id="SGJB01000001">
    <property type="protein sequence ID" value="TQQ85669.1"/>
    <property type="molecule type" value="Genomic_DNA"/>
</dbReference>
<dbReference type="RefSeq" id="WP_142534899.1">
    <property type="nucleotide sequence ID" value="NZ_SGJB01000001.1"/>
</dbReference>
<proteinExistence type="inferred from homology"/>
<dbReference type="InterPro" id="IPR027619">
    <property type="entry name" value="C-S_lyase_PatB-like"/>
</dbReference>
<sequence length="392" mass="46083">MKYNFDVINDRKGTYCTQWDYIQDRFGEKDLLPFSISDTDFIIPYEVTDKLKELLEKPIYGYTRWNHDDFKGSIAGYFKRRFNTDVKNEWVIYSPSVMYSVSLLFRLLSTEGDTVLTFNPMYDAFFNVIMENGRNLKKVDLIENEGKFSINFDELERELKNSQIMLLCSPHNPTGKVYTEEELYKIIELCKKYSVKIISDEIHMDMVIGDRKHNPIVKWINEYDKLYLVSSGSKTFNYPSLICSYAIIPDVDIREAFVAHMRRKDFLNSVSFMGMYATMTSYNKCDDYVDTLVEYIRNNMEIVEKFIEENIPELSFKKPDGTYLAWIDCRNLPYTSDELQDALIHCGKVGIMKGETYGSDKYLRMNCGCPKEKLIDGLERLKRSIEYLKNNK</sequence>
<evidence type="ECO:0000256" key="4">
    <source>
        <dbReference type="ARBA" id="ARBA00023239"/>
    </source>
</evidence>
<keyword evidence="3" id="KW-0663">Pyridoxal phosphate</keyword>
<organism evidence="7 8">
    <name type="scientific">Peptacetobacter hominis</name>
    <dbReference type="NCBI Taxonomy" id="2743610"/>
    <lineage>
        <taxon>Bacteria</taxon>
        <taxon>Bacillati</taxon>
        <taxon>Bacillota</taxon>
        <taxon>Clostridia</taxon>
        <taxon>Peptostreptococcales</taxon>
        <taxon>Peptostreptococcaceae</taxon>
        <taxon>Peptacetobacter</taxon>
    </lineage>
</organism>
<dbReference type="NCBIfam" id="TIGR04350">
    <property type="entry name" value="C_S_lyase_PatB"/>
    <property type="match status" value="1"/>
</dbReference>
<dbReference type="OrthoDB" id="9802872at2"/>
<keyword evidence="4 7" id="KW-0456">Lyase</keyword>
<dbReference type="PANTHER" id="PTHR43525:SF1">
    <property type="entry name" value="PROTEIN MALY"/>
    <property type="match status" value="1"/>
</dbReference>
<dbReference type="PANTHER" id="PTHR43525">
    <property type="entry name" value="PROTEIN MALY"/>
    <property type="match status" value="1"/>
</dbReference>
<dbReference type="GO" id="GO:0030170">
    <property type="term" value="F:pyridoxal phosphate binding"/>
    <property type="evidence" value="ECO:0007669"/>
    <property type="project" value="InterPro"/>
</dbReference>
<accession>A0A544QY67</accession>
<dbReference type="Gene3D" id="3.40.640.10">
    <property type="entry name" value="Type I PLP-dependent aspartate aminotransferase-like (Major domain)"/>
    <property type="match status" value="1"/>
</dbReference>
<protein>
    <recommendedName>
        <fullName evidence="2">cysteine-S-conjugate beta-lyase</fullName>
        <ecNumber evidence="2">4.4.1.13</ecNumber>
    </recommendedName>
</protein>
<dbReference type="Gene3D" id="3.90.1150.10">
    <property type="entry name" value="Aspartate Aminotransferase, domain 1"/>
    <property type="match status" value="1"/>
</dbReference>
<comment type="cofactor">
    <cofactor evidence="1">
        <name>pyridoxal 5'-phosphate</name>
        <dbReference type="ChEBI" id="CHEBI:597326"/>
    </cofactor>
</comment>
<comment type="similarity">
    <text evidence="5">Belongs to the class-II pyridoxal-phosphate-dependent aminotransferase family. MalY/PatB cystathionine beta-lyase subfamily.</text>
</comment>
<dbReference type="Pfam" id="PF00155">
    <property type="entry name" value="Aminotran_1_2"/>
    <property type="match status" value="1"/>
</dbReference>
<comment type="caution">
    <text evidence="7">The sequence shown here is derived from an EMBL/GenBank/DDBJ whole genome shotgun (WGS) entry which is preliminary data.</text>
</comment>
<dbReference type="InterPro" id="IPR015424">
    <property type="entry name" value="PyrdxlP-dep_Trfase"/>
</dbReference>
<evidence type="ECO:0000256" key="3">
    <source>
        <dbReference type="ARBA" id="ARBA00022898"/>
    </source>
</evidence>
<dbReference type="InterPro" id="IPR004839">
    <property type="entry name" value="Aminotransferase_I/II_large"/>
</dbReference>
<evidence type="ECO:0000313" key="7">
    <source>
        <dbReference type="EMBL" id="TQQ85669.1"/>
    </source>
</evidence>
<keyword evidence="8" id="KW-1185">Reference proteome</keyword>
<dbReference type="SUPFAM" id="SSF53383">
    <property type="entry name" value="PLP-dependent transferases"/>
    <property type="match status" value="1"/>
</dbReference>
<evidence type="ECO:0000256" key="2">
    <source>
        <dbReference type="ARBA" id="ARBA00012224"/>
    </source>
</evidence>
<evidence type="ECO:0000256" key="1">
    <source>
        <dbReference type="ARBA" id="ARBA00001933"/>
    </source>
</evidence>
<dbReference type="AlphaFoldDB" id="A0A544QY67"/>
<dbReference type="InterPro" id="IPR015421">
    <property type="entry name" value="PyrdxlP-dep_Trfase_major"/>
</dbReference>